<evidence type="ECO:0000256" key="3">
    <source>
        <dbReference type="ARBA" id="ARBA00022806"/>
    </source>
</evidence>
<gene>
    <name evidence="8" type="ORF">ALQ49_03763</name>
</gene>
<keyword evidence="4 6" id="KW-0067">ATP-binding</keyword>
<dbReference type="GO" id="GO:0000725">
    <property type="term" value="P:recombinational repair"/>
    <property type="evidence" value="ECO:0007669"/>
    <property type="project" value="TreeGrafter"/>
</dbReference>
<dbReference type="Proteomes" id="UP000278062">
    <property type="component" value="Unassembled WGS sequence"/>
</dbReference>
<dbReference type="InterPro" id="IPR027417">
    <property type="entry name" value="P-loop_NTPase"/>
</dbReference>
<accession>A0A3M3MVF8</accession>
<protein>
    <recommendedName>
        <fullName evidence="5">DNA 3'-5' helicase II</fullName>
    </recommendedName>
</protein>
<name>A0A3M3MVF8_9PSED</name>
<evidence type="ECO:0000256" key="4">
    <source>
        <dbReference type="ARBA" id="ARBA00022840"/>
    </source>
</evidence>
<feature type="binding site" evidence="6">
    <location>
        <begin position="36"/>
        <end position="43"/>
    </location>
    <ligand>
        <name>ATP</name>
        <dbReference type="ChEBI" id="CHEBI:30616"/>
    </ligand>
</feature>
<keyword evidence="2 6" id="KW-0378">Hydrolase</keyword>
<dbReference type="InterPro" id="IPR014016">
    <property type="entry name" value="UvrD-like_ATP-bd"/>
</dbReference>
<dbReference type="PANTHER" id="PTHR11070">
    <property type="entry name" value="UVRD / RECB / PCRA DNA HELICASE FAMILY MEMBER"/>
    <property type="match status" value="1"/>
</dbReference>
<evidence type="ECO:0000256" key="6">
    <source>
        <dbReference type="PROSITE-ProRule" id="PRU00560"/>
    </source>
</evidence>
<comment type="caution">
    <text evidence="8">The sequence shown here is derived from an EMBL/GenBank/DDBJ whole genome shotgun (WGS) entry which is preliminary data.</text>
</comment>
<dbReference type="SUPFAM" id="SSF52540">
    <property type="entry name" value="P-loop containing nucleoside triphosphate hydrolases"/>
    <property type="match status" value="1"/>
</dbReference>
<dbReference type="PANTHER" id="PTHR11070:SF2">
    <property type="entry name" value="ATP-DEPENDENT DNA HELICASE SRS2"/>
    <property type="match status" value="1"/>
</dbReference>
<reference evidence="8 9" key="1">
    <citation type="submission" date="2018-08" db="EMBL/GenBank/DDBJ databases">
        <title>Recombination of ecologically and evolutionarily significant loci maintains genetic cohesion in the Pseudomonas syringae species complex.</title>
        <authorList>
            <person name="Dillon M."/>
            <person name="Thakur S."/>
            <person name="Almeida R.N.D."/>
            <person name="Weir B.S."/>
            <person name="Guttman D.S."/>
        </authorList>
    </citation>
    <scope>NUCLEOTIDE SEQUENCE [LARGE SCALE GENOMIC DNA]</scope>
    <source>
        <strain evidence="8 9">1089_5</strain>
    </source>
</reference>
<sequence length="637" mass="71189">MKGKSMNTAISTPNAVVEQIFKYMNLDDPKSFLLFAGAGSGKTRTLVEALELMKQRYATELSMSGRKIAIITYTNAACEEIKRRIFFDANFMVSTIHSFCWDLIRTFTADIKAWLEVKLAADIEKLLSAIAKSRSPSGVTAIRNQRSLASKQKRLSNLEKIKSFTYSPSISRAEKGALSHAEVLGIAAYLLASEALLRKILWNKFPVLLIDESQDTNKELLESLIATQQENQSKLCLGLFGDMMQRIYSGGKSDLASPLPDGWESPSIVVNYRSPVRIVELINNIRRTDDDHQQIPAPNVNRGVARLFLVDMSVPKDKVAVEREVSDRMSGYTNDMAWKDSSAVIALTLEHHMAAKRGGFADFFLPFLEIEKLRDAAINGESQEIKFLTLQFAPLVRAIQQQDDFEIATIMRRYSPLLESSNLALEDDPINVLRSAQAYIDKIKSALNDEVSQSIINICSLLSDGKILRLPEAFMLHLGSDMKFEPDEDENNGDEELLDKSSAEAEQDAWRESLSASTTQLENYVSYVSSSSAYDTHQGVKGLEFPRVMVILDDEEARGFLFSYEKLLGAEPLSDVDKTNEQKGSDSSPKRSRRLFYVTCSRAQESLAVVAYTKAPGLVVRNVTASGWFEEDEIVLL</sequence>
<dbReference type="PROSITE" id="PS51198">
    <property type="entry name" value="UVRD_HELICASE_ATP_BIND"/>
    <property type="match status" value="1"/>
</dbReference>
<feature type="domain" description="UvrD-like helicase ATP-binding" evidence="7">
    <location>
        <begin position="15"/>
        <end position="288"/>
    </location>
</feature>
<keyword evidence="3 6" id="KW-0347">Helicase</keyword>
<dbReference type="EMBL" id="RBPL01000119">
    <property type="protein sequence ID" value="RMN91019.1"/>
    <property type="molecule type" value="Genomic_DNA"/>
</dbReference>
<evidence type="ECO:0000256" key="5">
    <source>
        <dbReference type="ARBA" id="ARBA00034923"/>
    </source>
</evidence>
<dbReference type="GO" id="GO:0043138">
    <property type="term" value="F:3'-5' DNA helicase activity"/>
    <property type="evidence" value="ECO:0007669"/>
    <property type="project" value="TreeGrafter"/>
</dbReference>
<dbReference type="InterPro" id="IPR000212">
    <property type="entry name" value="DNA_helicase_UvrD/REP"/>
</dbReference>
<evidence type="ECO:0000313" key="8">
    <source>
        <dbReference type="EMBL" id="RMN91019.1"/>
    </source>
</evidence>
<dbReference type="GO" id="GO:0005524">
    <property type="term" value="F:ATP binding"/>
    <property type="evidence" value="ECO:0007669"/>
    <property type="project" value="UniProtKB-UniRule"/>
</dbReference>
<dbReference type="Pfam" id="PF00580">
    <property type="entry name" value="UvrD-helicase"/>
    <property type="match status" value="1"/>
</dbReference>
<keyword evidence="1 6" id="KW-0547">Nucleotide-binding</keyword>
<proteinExistence type="predicted"/>
<organism evidence="8 9">
    <name type="scientific">Pseudomonas syringae pv. apii</name>
    <dbReference type="NCBI Taxonomy" id="81036"/>
    <lineage>
        <taxon>Bacteria</taxon>
        <taxon>Pseudomonadati</taxon>
        <taxon>Pseudomonadota</taxon>
        <taxon>Gammaproteobacteria</taxon>
        <taxon>Pseudomonadales</taxon>
        <taxon>Pseudomonadaceae</taxon>
        <taxon>Pseudomonas</taxon>
    </lineage>
</organism>
<evidence type="ECO:0000313" key="9">
    <source>
        <dbReference type="Proteomes" id="UP000278062"/>
    </source>
</evidence>
<dbReference type="GO" id="GO:0003677">
    <property type="term" value="F:DNA binding"/>
    <property type="evidence" value="ECO:0007669"/>
    <property type="project" value="InterPro"/>
</dbReference>
<evidence type="ECO:0000256" key="1">
    <source>
        <dbReference type="ARBA" id="ARBA00022741"/>
    </source>
</evidence>
<dbReference type="GO" id="GO:0016787">
    <property type="term" value="F:hydrolase activity"/>
    <property type="evidence" value="ECO:0007669"/>
    <property type="project" value="UniProtKB-UniRule"/>
</dbReference>
<dbReference type="Gene3D" id="3.40.50.300">
    <property type="entry name" value="P-loop containing nucleotide triphosphate hydrolases"/>
    <property type="match status" value="2"/>
</dbReference>
<dbReference type="AlphaFoldDB" id="A0A3M3MVF8"/>
<evidence type="ECO:0000259" key="7">
    <source>
        <dbReference type="PROSITE" id="PS51198"/>
    </source>
</evidence>
<evidence type="ECO:0000256" key="2">
    <source>
        <dbReference type="ARBA" id="ARBA00022801"/>
    </source>
</evidence>